<keyword evidence="3" id="KW-1185">Reference proteome</keyword>
<dbReference type="AlphaFoldDB" id="A0A917LBS7"/>
<keyword evidence="1" id="KW-0732">Signal</keyword>
<reference evidence="2" key="1">
    <citation type="journal article" date="2014" name="Int. J. Syst. Evol. Microbiol.">
        <title>Complete genome sequence of Corynebacterium casei LMG S-19264T (=DSM 44701T), isolated from a smear-ripened cheese.</title>
        <authorList>
            <consortium name="US DOE Joint Genome Institute (JGI-PGF)"/>
            <person name="Walter F."/>
            <person name="Albersmeier A."/>
            <person name="Kalinowski J."/>
            <person name="Ruckert C."/>
        </authorList>
    </citation>
    <scope>NUCLEOTIDE SEQUENCE</scope>
    <source>
        <strain evidence="2">CGMCC 4.7272</strain>
    </source>
</reference>
<comment type="caution">
    <text evidence="2">The sequence shown here is derived from an EMBL/GenBank/DDBJ whole genome shotgun (WGS) entry which is preliminary data.</text>
</comment>
<organism evidence="2 3">
    <name type="scientific">Streptomyces lacrimifluminis</name>
    <dbReference type="NCBI Taxonomy" id="1500077"/>
    <lineage>
        <taxon>Bacteria</taxon>
        <taxon>Bacillati</taxon>
        <taxon>Actinomycetota</taxon>
        <taxon>Actinomycetes</taxon>
        <taxon>Kitasatosporales</taxon>
        <taxon>Streptomycetaceae</taxon>
        <taxon>Streptomyces</taxon>
    </lineage>
</organism>
<reference evidence="2" key="2">
    <citation type="submission" date="2020-09" db="EMBL/GenBank/DDBJ databases">
        <authorList>
            <person name="Sun Q."/>
            <person name="Zhou Y."/>
        </authorList>
    </citation>
    <scope>NUCLEOTIDE SEQUENCE</scope>
    <source>
        <strain evidence="2">CGMCC 4.7272</strain>
    </source>
</reference>
<evidence type="ECO:0008006" key="4">
    <source>
        <dbReference type="Google" id="ProtNLM"/>
    </source>
</evidence>
<proteinExistence type="predicted"/>
<sequence>MFTVVDRSYPRLAFKDAFTMKQSAAKTLGVAALGAAFAAAGAGAANAAPALPALPDSAALGSVTQTLPVESASKALPGAAEAVAQGQSAVGAGVAAAQPAVTKVLSGGPTAPVAGLLGGLPLQGLPTHGLPVNGIPLG</sequence>
<gene>
    <name evidence="2" type="ORF">GCM10012282_57940</name>
</gene>
<dbReference type="Proteomes" id="UP000625682">
    <property type="component" value="Unassembled WGS sequence"/>
</dbReference>
<accession>A0A917LBS7</accession>
<dbReference type="EMBL" id="BMMU01000022">
    <property type="protein sequence ID" value="GGJ53307.1"/>
    <property type="molecule type" value="Genomic_DNA"/>
</dbReference>
<protein>
    <recommendedName>
        <fullName evidence="4">ATP-binding protein</fullName>
    </recommendedName>
</protein>
<feature type="chain" id="PRO_5036825807" description="ATP-binding protein" evidence="1">
    <location>
        <begin position="48"/>
        <end position="138"/>
    </location>
</feature>
<name>A0A917LBS7_9ACTN</name>
<evidence type="ECO:0000256" key="1">
    <source>
        <dbReference type="SAM" id="SignalP"/>
    </source>
</evidence>
<evidence type="ECO:0000313" key="3">
    <source>
        <dbReference type="Proteomes" id="UP000625682"/>
    </source>
</evidence>
<feature type="signal peptide" evidence="1">
    <location>
        <begin position="1"/>
        <end position="47"/>
    </location>
</feature>
<evidence type="ECO:0000313" key="2">
    <source>
        <dbReference type="EMBL" id="GGJ53307.1"/>
    </source>
</evidence>